<dbReference type="VEuPathDB" id="FungiDB:sscle_13g093840"/>
<dbReference type="GO" id="GO:0016616">
    <property type="term" value="F:oxidoreductase activity, acting on the CH-OH group of donors, NAD or NADP as acceptor"/>
    <property type="evidence" value="ECO:0007669"/>
    <property type="project" value="InterPro"/>
</dbReference>
<evidence type="ECO:0000256" key="3">
    <source>
        <dbReference type="SAM" id="Phobius"/>
    </source>
</evidence>
<dbReference type="Proteomes" id="UP000177798">
    <property type="component" value="Chromosome 13"/>
</dbReference>
<sequence length="316" mass="35313">MSSPHNNSVLVIGGCGSLGHHIVKQSFEDPELSDIAGFDLFTDVNINGTSILLSCIKEVGVTAALIYTFSSSVIHHNMTNLVRATEYHPLCFEPEKTEYYTHTKAVAEQLIVSANKKGELYSAIIRAALLFGESDTTSAPKMVENARAGRAKFQVGDGTNLYDFTYIGNTAYAHLLARKALLREFDATEPFPDDMKVNGEAFVITNDNPWPFWEFTRAVSAAAGHPVNKEKVWVVPASVYYVFTVIVECTVGLFSFGRKEPMINRRMIKYLTLTRTFDISKAKQRLGYRPLVSMQEGILRAVDYYVAHHLEKKKNV</sequence>
<evidence type="ECO:0000256" key="2">
    <source>
        <dbReference type="ARBA" id="ARBA00023002"/>
    </source>
</evidence>
<dbReference type="PANTHER" id="PTHR43245:SF51">
    <property type="entry name" value="SHORT CHAIN DEHYDROGENASE_REDUCTASE FAMILY 42E, MEMBER 2"/>
    <property type="match status" value="1"/>
</dbReference>
<evidence type="ECO:0000259" key="4">
    <source>
        <dbReference type="Pfam" id="PF01073"/>
    </source>
</evidence>
<dbReference type="EMBL" id="CP017826">
    <property type="protein sequence ID" value="APA14614.1"/>
    <property type="molecule type" value="Genomic_DNA"/>
</dbReference>
<dbReference type="SUPFAM" id="SSF51735">
    <property type="entry name" value="NAD(P)-binding Rossmann-fold domains"/>
    <property type="match status" value="1"/>
</dbReference>
<keyword evidence="3" id="KW-0812">Transmembrane</keyword>
<dbReference type="InterPro" id="IPR002225">
    <property type="entry name" value="3Beta_OHSteriod_DH/Estase"/>
</dbReference>
<accession>A0A1D9QI45</accession>
<name>A0A1D9QI45_SCLS1</name>
<protein>
    <recommendedName>
        <fullName evidence="4">3-beta hydroxysteroid dehydrogenase/isomerase domain-containing protein</fullName>
    </recommendedName>
</protein>
<dbReference type="GO" id="GO:0006694">
    <property type="term" value="P:steroid biosynthetic process"/>
    <property type="evidence" value="ECO:0007669"/>
    <property type="project" value="InterPro"/>
</dbReference>
<dbReference type="AlphaFoldDB" id="A0A1D9QI45"/>
<evidence type="ECO:0000313" key="6">
    <source>
        <dbReference type="Proteomes" id="UP000177798"/>
    </source>
</evidence>
<dbReference type="InterPro" id="IPR036291">
    <property type="entry name" value="NAD(P)-bd_dom_sf"/>
</dbReference>
<reference evidence="6" key="1">
    <citation type="journal article" date="2017" name="Genome Biol. Evol.">
        <title>The complete genome sequence of the phytopathogenic fungus Sclerotinia sclerotiorum reveals insights into the genome architecture of broad host range pathogens.</title>
        <authorList>
            <person name="Derbyshire M."/>
            <person name="Denton-Giles M."/>
            <person name="Hegedus D."/>
            <person name="Seifbarghy S."/>
            <person name="Rollins J."/>
            <person name="van Kan J."/>
            <person name="Seidl M.F."/>
            <person name="Faino L."/>
            <person name="Mbengue M."/>
            <person name="Navaud O."/>
            <person name="Raffaele S."/>
            <person name="Hammond-Kosack K."/>
            <person name="Heard S."/>
            <person name="Oliver R."/>
        </authorList>
    </citation>
    <scope>NUCLEOTIDE SEQUENCE [LARGE SCALE GENOMIC DNA]</scope>
    <source>
        <strain evidence="6">ATCC 18683 / 1980 / Ss-1</strain>
    </source>
</reference>
<dbReference type="OrthoDB" id="10058185at2759"/>
<dbReference type="OMA" id="FYPEQPE"/>
<gene>
    <name evidence="5" type="ORF">sscle_13g093840</name>
</gene>
<dbReference type="KEGG" id="ssl:SS1G_06585"/>
<evidence type="ECO:0000256" key="1">
    <source>
        <dbReference type="ARBA" id="ARBA00009219"/>
    </source>
</evidence>
<keyword evidence="3" id="KW-0472">Membrane</keyword>
<keyword evidence="3" id="KW-1133">Transmembrane helix</keyword>
<dbReference type="Gene3D" id="3.40.50.720">
    <property type="entry name" value="NAD(P)-binding Rossmann-like Domain"/>
    <property type="match status" value="1"/>
</dbReference>
<dbReference type="PANTHER" id="PTHR43245">
    <property type="entry name" value="BIFUNCTIONAL POLYMYXIN RESISTANCE PROTEIN ARNA"/>
    <property type="match status" value="1"/>
</dbReference>
<feature type="transmembrane region" description="Helical" evidence="3">
    <location>
        <begin position="238"/>
        <end position="257"/>
    </location>
</feature>
<dbReference type="InterPro" id="IPR050177">
    <property type="entry name" value="Lipid_A_modif_metabolic_enz"/>
</dbReference>
<proteinExistence type="inferred from homology"/>
<organism evidence="5 6">
    <name type="scientific">Sclerotinia sclerotiorum (strain ATCC 18683 / 1980 / Ss-1)</name>
    <name type="common">White mold</name>
    <name type="synonym">Whetzelinia sclerotiorum</name>
    <dbReference type="NCBI Taxonomy" id="665079"/>
    <lineage>
        <taxon>Eukaryota</taxon>
        <taxon>Fungi</taxon>
        <taxon>Dikarya</taxon>
        <taxon>Ascomycota</taxon>
        <taxon>Pezizomycotina</taxon>
        <taxon>Leotiomycetes</taxon>
        <taxon>Helotiales</taxon>
        <taxon>Sclerotiniaceae</taxon>
        <taxon>Sclerotinia</taxon>
    </lineage>
</organism>
<evidence type="ECO:0000313" key="5">
    <source>
        <dbReference type="EMBL" id="APA14614.1"/>
    </source>
</evidence>
<dbReference type="Pfam" id="PF01073">
    <property type="entry name" value="3Beta_HSD"/>
    <property type="match status" value="1"/>
</dbReference>
<feature type="domain" description="3-beta hydroxysteroid dehydrogenase/isomerase" evidence="4">
    <location>
        <begin position="38"/>
        <end position="229"/>
    </location>
</feature>
<keyword evidence="2" id="KW-0560">Oxidoreductase</keyword>
<comment type="similarity">
    <text evidence="1">Belongs to the 3-beta-HSD family.</text>
</comment>
<dbReference type="RefSeq" id="XP_001592344.1">
    <property type="nucleotide sequence ID" value="XM_001592294.1"/>
</dbReference>